<dbReference type="SUPFAM" id="SSF53613">
    <property type="entry name" value="Ribokinase-like"/>
    <property type="match status" value="1"/>
</dbReference>
<dbReference type="InterPro" id="IPR011611">
    <property type="entry name" value="PfkB_dom"/>
</dbReference>
<feature type="region of interest" description="Disordered" evidence="1">
    <location>
        <begin position="30"/>
        <end position="70"/>
    </location>
</feature>
<evidence type="ECO:0000313" key="3">
    <source>
        <dbReference type="EMBL" id="CAK0786375.1"/>
    </source>
</evidence>
<evidence type="ECO:0000256" key="1">
    <source>
        <dbReference type="SAM" id="MobiDB-lite"/>
    </source>
</evidence>
<feature type="compositionally biased region" description="Polar residues" evidence="1">
    <location>
        <begin position="452"/>
        <end position="468"/>
    </location>
</feature>
<dbReference type="PANTHER" id="PTHR47826">
    <property type="entry name" value="OS03G0164700 PROTEIN"/>
    <property type="match status" value="1"/>
</dbReference>
<dbReference type="Gene3D" id="3.40.1190.20">
    <property type="match status" value="1"/>
</dbReference>
<dbReference type="PANTHER" id="PTHR47826:SF1">
    <property type="entry name" value="OS03G0164700 PROTEIN"/>
    <property type="match status" value="1"/>
</dbReference>
<name>A0AAV1IJJ3_9CHLO</name>
<gene>
    <name evidence="3" type="ORF">CVIRNUC_009588</name>
</gene>
<accession>A0AAV1IJJ3</accession>
<feature type="compositionally biased region" description="Low complexity" evidence="1">
    <location>
        <begin position="50"/>
        <end position="65"/>
    </location>
</feature>
<organism evidence="3 4">
    <name type="scientific">Coccomyxa viridis</name>
    <dbReference type="NCBI Taxonomy" id="1274662"/>
    <lineage>
        <taxon>Eukaryota</taxon>
        <taxon>Viridiplantae</taxon>
        <taxon>Chlorophyta</taxon>
        <taxon>core chlorophytes</taxon>
        <taxon>Trebouxiophyceae</taxon>
        <taxon>Trebouxiophyceae incertae sedis</taxon>
        <taxon>Coccomyxaceae</taxon>
        <taxon>Coccomyxa</taxon>
    </lineage>
</organism>
<dbReference type="Proteomes" id="UP001314263">
    <property type="component" value="Unassembled WGS sequence"/>
</dbReference>
<feature type="compositionally biased region" description="Basic and acidic residues" evidence="1">
    <location>
        <begin position="477"/>
        <end position="490"/>
    </location>
</feature>
<reference evidence="3 4" key="1">
    <citation type="submission" date="2023-10" db="EMBL/GenBank/DDBJ databases">
        <authorList>
            <person name="Maclean D."/>
            <person name="Macfadyen A."/>
        </authorList>
    </citation>
    <scope>NUCLEOTIDE SEQUENCE [LARGE SCALE GENOMIC DNA]</scope>
</reference>
<dbReference type="AlphaFoldDB" id="A0AAV1IJJ3"/>
<evidence type="ECO:0000259" key="2">
    <source>
        <dbReference type="Pfam" id="PF00294"/>
    </source>
</evidence>
<evidence type="ECO:0000313" key="4">
    <source>
        <dbReference type="Proteomes" id="UP001314263"/>
    </source>
</evidence>
<dbReference type="EMBL" id="CAUYUE010000014">
    <property type="protein sequence ID" value="CAK0786375.1"/>
    <property type="molecule type" value="Genomic_DNA"/>
</dbReference>
<keyword evidence="4" id="KW-1185">Reference proteome</keyword>
<dbReference type="InterPro" id="IPR029056">
    <property type="entry name" value="Ribokinase-like"/>
</dbReference>
<feature type="region of interest" description="Disordered" evidence="1">
    <location>
        <begin position="452"/>
        <end position="490"/>
    </location>
</feature>
<protein>
    <recommendedName>
        <fullName evidence="2">Carbohydrate kinase PfkB domain-containing protein</fullName>
    </recommendedName>
</protein>
<comment type="caution">
    <text evidence="3">The sequence shown here is derived from an EMBL/GenBank/DDBJ whole genome shotgun (WGS) entry which is preliminary data.</text>
</comment>
<proteinExistence type="predicted"/>
<dbReference type="Pfam" id="PF00294">
    <property type="entry name" value="PfkB"/>
    <property type="match status" value="1"/>
</dbReference>
<sequence length="490" mass="52460">MGPLTSEVASPLICLRNFQPLNGSINRCVGPKAAQRKQERPSRRQTIYLRSASSSNGSGPRSAPSTAEQHRNHTYDVVTLGNLCVDIFIHVDQMPAVQELKTPGYLRQLQQQSTDQSLWEVGASCNFLIAAARLGMRTAAVANLGEDVYGKYLLDILQSEGIAHFEPLAPAAFNEQLRETLLCFVLMGPAAAHAFCSRYDFGPWPLLPGVDRLPANVHKVLRDSAALFVAGCCFDELPPAVIMEGVHSHRATGGAVFFDPGPRSMTFRDPHRRKALHTLLDSTDVVLMTQEEAEAITEISDAEEAAWSILDRPGAATQWCIVKLGGEGALLCTKSPRRQHRQTGVQVAVADTVGCGDSFAAAITMGYTRRHSIPALLTLANAVGAATAMGEGAGRRVATLEAVQGLLQREAEGASAQPVECISDSGRGSLPVEPLAREALALLEQSLGRRSTASSAIATGSRELSGTLSGDGHTSPYRKDAHDRSATQHL</sequence>
<feature type="domain" description="Carbohydrate kinase PfkB" evidence="2">
    <location>
        <begin position="265"/>
        <end position="394"/>
    </location>
</feature>